<keyword evidence="1" id="KW-0732">Signal</keyword>
<accession>A0A5C6RJ88</accession>
<reference evidence="3 4" key="1">
    <citation type="submission" date="2019-08" db="EMBL/GenBank/DDBJ databases">
        <title>Genome of Phaeodactylibacter luteus.</title>
        <authorList>
            <person name="Bowman J.P."/>
        </authorList>
    </citation>
    <scope>NUCLEOTIDE SEQUENCE [LARGE SCALE GENOMIC DNA]</scope>
    <source>
        <strain evidence="3 4">KCTC 42180</strain>
    </source>
</reference>
<dbReference type="SUPFAM" id="SSF50952">
    <property type="entry name" value="Soluble quinoprotein glucose dehydrogenase"/>
    <property type="match status" value="1"/>
</dbReference>
<feature type="signal peptide" evidence="1">
    <location>
        <begin position="1"/>
        <end position="20"/>
    </location>
</feature>
<dbReference type="Pfam" id="PF18911">
    <property type="entry name" value="PKD_4"/>
    <property type="match status" value="1"/>
</dbReference>
<dbReference type="CDD" id="cd00146">
    <property type="entry name" value="PKD"/>
    <property type="match status" value="1"/>
</dbReference>
<dbReference type="InterPro" id="IPR035986">
    <property type="entry name" value="PKD_dom_sf"/>
</dbReference>
<evidence type="ECO:0000313" key="3">
    <source>
        <dbReference type="EMBL" id="TXB62371.1"/>
    </source>
</evidence>
<feature type="domain" description="PKD" evidence="2">
    <location>
        <begin position="532"/>
        <end position="602"/>
    </location>
</feature>
<evidence type="ECO:0000259" key="2">
    <source>
        <dbReference type="PROSITE" id="PS50093"/>
    </source>
</evidence>
<gene>
    <name evidence="3" type="ORF">FRY97_14525</name>
</gene>
<dbReference type="SMART" id="SM00089">
    <property type="entry name" value="PKD"/>
    <property type="match status" value="1"/>
</dbReference>
<dbReference type="PANTHER" id="PTHR19328:SF13">
    <property type="entry name" value="HIPL1 PROTEIN"/>
    <property type="match status" value="1"/>
</dbReference>
<dbReference type="Proteomes" id="UP000321580">
    <property type="component" value="Unassembled WGS sequence"/>
</dbReference>
<dbReference type="Gene3D" id="2.60.40.10">
    <property type="entry name" value="Immunoglobulins"/>
    <property type="match status" value="2"/>
</dbReference>
<dbReference type="Pfam" id="PF07995">
    <property type="entry name" value="GSDH"/>
    <property type="match status" value="1"/>
</dbReference>
<dbReference type="InterPro" id="IPR000601">
    <property type="entry name" value="PKD_dom"/>
</dbReference>
<dbReference type="InterPro" id="IPR011042">
    <property type="entry name" value="6-blade_b-propeller_TolB-like"/>
</dbReference>
<comment type="caution">
    <text evidence="3">The sequence shown here is derived from an EMBL/GenBank/DDBJ whole genome shotgun (WGS) entry which is preliminary data.</text>
</comment>
<dbReference type="AlphaFoldDB" id="A0A5C6RJ88"/>
<dbReference type="Gene3D" id="2.120.10.30">
    <property type="entry name" value="TolB, C-terminal domain"/>
    <property type="match status" value="1"/>
</dbReference>
<name>A0A5C6RJ88_9BACT</name>
<protein>
    <submittedName>
        <fullName evidence="3">PKD domain-containing protein</fullName>
    </submittedName>
</protein>
<keyword evidence="4" id="KW-1185">Reference proteome</keyword>
<dbReference type="InterPro" id="IPR012938">
    <property type="entry name" value="Glc/Sorbosone_DH"/>
</dbReference>
<dbReference type="RefSeq" id="WP_147168278.1">
    <property type="nucleotide sequence ID" value="NZ_VOOR01000031.1"/>
</dbReference>
<dbReference type="InterPro" id="IPR022409">
    <property type="entry name" value="PKD/Chitinase_dom"/>
</dbReference>
<evidence type="ECO:0000313" key="4">
    <source>
        <dbReference type="Proteomes" id="UP000321580"/>
    </source>
</evidence>
<evidence type="ECO:0000256" key="1">
    <source>
        <dbReference type="SAM" id="SignalP"/>
    </source>
</evidence>
<dbReference type="SUPFAM" id="SSF49299">
    <property type="entry name" value="PKD domain"/>
    <property type="match status" value="1"/>
</dbReference>
<dbReference type="InterPro" id="IPR011041">
    <property type="entry name" value="Quinoprot_gluc/sorb_DH_b-prop"/>
</dbReference>
<dbReference type="EMBL" id="VOOR01000031">
    <property type="protein sequence ID" value="TXB62371.1"/>
    <property type="molecule type" value="Genomic_DNA"/>
</dbReference>
<organism evidence="3 4">
    <name type="scientific">Phaeodactylibacter luteus</name>
    <dbReference type="NCBI Taxonomy" id="1564516"/>
    <lineage>
        <taxon>Bacteria</taxon>
        <taxon>Pseudomonadati</taxon>
        <taxon>Bacteroidota</taxon>
        <taxon>Saprospiria</taxon>
        <taxon>Saprospirales</taxon>
        <taxon>Haliscomenobacteraceae</taxon>
        <taxon>Phaeodactylibacter</taxon>
    </lineage>
</organism>
<feature type="chain" id="PRO_5023093467" evidence="1">
    <location>
        <begin position="21"/>
        <end position="902"/>
    </location>
</feature>
<dbReference type="PANTHER" id="PTHR19328">
    <property type="entry name" value="HEDGEHOG-INTERACTING PROTEIN"/>
    <property type="match status" value="1"/>
</dbReference>
<proteinExistence type="predicted"/>
<dbReference type="PROSITE" id="PS50093">
    <property type="entry name" value="PKD"/>
    <property type="match status" value="1"/>
</dbReference>
<sequence length="902" mass="99071">MKITPSFVCLLMLALAPAMAQDLPEGFYDVDYVEGLDYPVGLTFDDNGRMYIWEKKGVVRVADAEGNLYDEPLIDISEEVSNWKDHGLMGFTLDNDFLANGYFYLLYALDLHHYAYFGTPAYHPDTTVTWAPTIGRVVRYRADPTTAYLRVLEGSRKVLLGEALADGIPLLYEFHGLGSLAMAADGTLLVSSGDATGNGGIDIGGDEFGTMASEAIAAGVISPDQDLGSYRAQYLGNLNGKILRIDAETGEGLRSNPYYEAEAPRSAASRTWALGLRNPYRIHIRPNTGSHYPEDGNPGAIYIGDVGNGAWEELNIATQPGQNFGWPIMEGLGAHWPYFTAEPPPNQLRPNPLYGNGCDEEFFDFKDLYVNPRQGGHTVPPNPCNDQVPVEDYMVGTMPALLWSNAKWNPPTRAQVPVFDEQGFYTGANLGTAASGLEGAEVFDGFSSLAGAFYEHEHFPEQYRGKYFMVDFSGWIKVADFDEQQRLLHVEPFHGNARDIIHLAANPADGKLYYIGLDGKVHQISFGGNPPPVADIGAEQFFGAAPLTVDFDASASYDTNLPLVAYHWDFGDGQTAEGVNVSHTFTGSGSYTVKLTVADSLGAEDADEAVVSLDNTPPQVRISSFEDGWRYPLDQGTTLLPLIADVADAEHSAEELTYQWRTFLHHNDHFHPDPVDFNPRSFALISPLGCQEELYWYRTELTVADPGGLSTTVVQRIYPYCGEPFVAWAALEGAPEGAGVALHWETTAEDSMAYYLVERSPDPYQFEPIGQVAATGAGRYDFFDDGPRKGTNNYRVRAVTANGAYRFSNTLKVGFPRPLPVKVFPNPVRSSFTVSVEEVAGEELALELIDMLGKVVQRQVWPVSPGAAFEKEVLPGQLPNGVYHYRIWDGANEHLGTLVLAR</sequence>
<dbReference type="OrthoDB" id="9770043at2"/>
<dbReference type="InterPro" id="IPR013783">
    <property type="entry name" value="Ig-like_fold"/>
</dbReference>